<evidence type="ECO:0000256" key="6">
    <source>
        <dbReference type="ARBA" id="ARBA00023136"/>
    </source>
</evidence>
<dbReference type="Pfam" id="PF01311">
    <property type="entry name" value="Bac_export_1"/>
    <property type="match status" value="1"/>
</dbReference>
<dbReference type="AlphaFoldDB" id="A0A918NXC6"/>
<evidence type="ECO:0000256" key="3">
    <source>
        <dbReference type="ARBA" id="ARBA00022475"/>
    </source>
</evidence>
<keyword evidence="4 7" id="KW-0812">Transmembrane</keyword>
<comment type="similarity">
    <text evidence="2">Belongs to the FliR/MopE/SpaR family.</text>
</comment>
<proteinExistence type="inferred from homology"/>
<dbReference type="GO" id="GO:0005886">
    <property type="term" value="C:plasma membrane"/>
    <property type="evidence" value="ECO:0007669"/>
    <property type="project" value="UniProtKB-SubCell"/>
</dbReference>
<keyword evidence="8" id="KW-0282">Flagellum</keyword>
<comment type="subcellular location">
    <subcellularLocation>
        <location evidence="1">Cell membrane</location>
        <topology evidence="1">Multi-pass membrane protein</topology>
    </subcellularLocation>
</comment>
<accession>A0A918NXC6</accession>
<keyword evidence="5 7" id="KW-1133">Transmembrane helix</keyword>
<protein>
    <submittedName>
        <fullName evidence="8">Flagellar biosynthetic protein FliR</fullName>
    </submittedName>
</protein>
<evidence type="ECO:0000256" key="1">
    <source>
        <dbReference type="ARBA" id="ARBA00004651"/>
    </source>
</evidence>
<organism evidence="8 9">
    <name type="scientific">Paludibacterium paludis</name>
    <dbReference type="NCBI Taxonomy" id="1225769"/>
    <lineage>
        <taxon>Bacteria</taxon>
        <taxon>Pseudomonadati</taxon>
        <taxon>Pseudomonadota</taxon>
        <taxon>Betaproteobacteria</taxon>
        <taxon>Neisseriales</taxon>
        <taxon>Chromobacteriaceae</taxon>
        <taxon>Paludibacterium</taxon>
    </lineage>
</organism>
<keyword evidence="6 7" id="KW-0472">Membrane</keyword>
<comment type="caution">
    <text evidence="8">The sequence shown here is derived from an EMBL/GenBank/DDBJ whole genome shotgun (WGS) entry which is preliminary data.</text>
</comment>
<dbReference type="GO" id="GO:0006605">
    <property type="term" value="P:protein targeting"/>
    <property type="evidence" value="ECO:0007669"/>
    <property type="project" value="InterPro"/>
</dbReference>
<keyword evidence="9" id="KW-1185">Reference proteome</keyword>
<feature type="transmembrane region" description="Helical" evidence="7">
    <location>
        <begin position="212"/>
        <end position="232"/>
    </location>
</feature>
<dbReference type="InterPro" id="IPR002010">
    <property type="entry name" value="T3SS_IM_R"/>
</dbReference>
<evidence type="ECO:0000313" key="8">
    <source>
        <dbReference type="EMBL" id="GGY04546.1"/>
    </source>
</evidence>
<reference evidence="8" key="1">
    <citation type="journal article" date="2014" name="Int. J. Syst. Evol. Microbiol.">
        <title>Complete genome sequence of Corynebacterium casei LMG S-19264T (=DSM 44701T), isolated from a smear-ripened cheese.</title>
        <authorList>
            <consortium name="US DOE Joint Genome Institute (JGI-PGF)"/>
            <person name="Walter F."/>
            <person name="Albersmeier A."/>
            <person name="Kalinowski J."/>
            <person name="Ruckert C."/>
        </authorList>
    </citation>
    <scope>NUCLEOTIDE SEQUENCE</scope>
    <source>
        <strain evidence="8">KCTC 32182</strain>
    </source>
</reference>
<dbReference type="RefSeq" id="WP_189530551.1">
    <property type="nucleotide sequence ID" value="NZ_BMYX01000001.1"/>
</dbReference>
<evidence type="ECO:0000256" key="4">
    <source>
        <dbReference type="ARBA" id="ARBA00022692"/>
    </source>
</evidence>
<dbReference type="PANTHER" id="PTHR30065:SF8">
    <property type="entry name" value="FLAGELLAR BIOSYNTHETIC PROTEIN FLIR"/>
    <property type="match status" value="1"/>
</dbReference>
<name>A0A918NXC6_9NEIS</name>
<evidence type="ECO:0000256" key="2">
    <source>
        <dbReference type="ARBA" id="ARBA00009772"/>
    </source>
</evidence>
<dbReference type="Proteomes" id="UP000645257">
    <property type="component" value="Unassembled WGS sequence"/>
</dbReference>
<keyword evidence="8" id="KW-0969">Cilium</keyword>
<keyword evidence="8" id="KW-0966">Cell projection</keyword>
<feature type="transmembrane region" description="Helical" evidence="7">
    <location>
        <begin position="43"/>
        <end position="60"/>
    </location>
</feature>
<dbReference type="EMBL" id="BMYX01000001">
    <property type="protein sequence ID" value="GGY04546.1"/>
    <property type="molecule type" value="Genomic_DNA"/>
</dbReference>
<feature type="transmembrane region" description="Helical" evidence="7">
    <location>
        <begin position="15"/>
        <end position="36"/>
    </location>
</feature>
<sequence>MPVPMPELMALLTGFWWPFCRFAATFAAAPILGDVLIPVRSRILVCAILAVVALPSGLAMPQTDPLSLAGVALALEQVVIGLIFGMLFYFVHGALLLAGFMVSSQMGLSMAVMNDPGNGTSSDVITQFFFLFSALMFFALNGHLVVTNVVYHSFTFWPIGGGLPTDSLGRLAGCVAWMLSAALLLSIPVIFSTFVVQLGFGLLNRVAPTLNLFSLGFPLVTLFGLAALATVFHTLPDHYVRLTGQILDMLAIRLAGAPHG</sequence>
<dbReference type="PANTHER" id="PTHR30065">
    <property type="entry name" value="FLAGELLAR BIOSYNTHETIC PROTEIN FLIR"/>
    <property type="match status" value="1"/>
</dbReference>
<reference evidence="8" key="2">
    <citation type="submission" date="2020-09" db="EMBL/GenBank/DDBJ databases">
        <authorList>
            <person name="Sun Q."/>
            <person name="Kim S."/>
        </authorList>
    </citation>
    <scope>NUCLEOTIDE SEQUENCE</scope>
    <source>
        <strain evidence="8">KCTC 32182</strain>
    </source>
</reference>
<evidence type="ECO:0000256" key="5">
    <source>
        <dbReference type="ARBA" id="ARBA00022989"/>
    </source>
</evidence>
<keyword evidence="3" id="KW-1003">Cell membrane</keyword>
<feature type="transmembrane region" description="Helical" evidence="7">
    <location>
        <begin position="171"/>
        <end position="200"/>
    </location>
</feature>
<evidence type="ECO:0000313" key="9">
    <source>
        <dbReference type="Proteomes" id="UP000645257"/>
    </source>
</evidence>
<feature type="transmembrane region" description="Helical" evidence="7">
    <location>
        <begin position="125"/>
        <end position="151"/>
    </location>
</feature>
<dbReference type="PRINTS" id="PR00953">
    <property type="entry name" value="TYPE3IMRPROT"/>
</dbReference>
<evidence type="ECO:0000256" key="7">
    <source>
        <dbReference type="SAM" id="Phobius"/>
    </source>
</evidence>
<gene>
    <name evidence="8" type="primary">lfiR</name>
    <name evidence="8" type="ORF">GCM10011289_03830</name>
</gene>